<feature type="domain" description="Helicase C-terminal" evidence="4">
    <location>
        <begin position="1"/>
        <end position="57"/>
    </location>
</feature>
<evidence type="ECO:0000256" key="1">
    <source>
        <dbReference type="ARBA" id="ARBA00005446"/>
    </source>
</evidence>
<accession>A0A2G5B0H4</accession>
<dbReference type="PROSITE" id="PS51194">
    <property type="entry name" value="HELICASE_CTER"/>
    <property type="match status" value="1"/>
</dbReference>
<dbReference type="PANTHER" id="PTHR13710">
    <property type="entry name" value="DNA HELICASE RECQ FAMILY MEMBER"/>
    <property type="match status" value="1"/>
</dbReference>
<dbReference type="InterPro" id="IPR001650">
    <property type="entry name" value="Helicase_C-like"/>
</dbReference>
<evidence type="ECO:0000313" key="5">
    <source>
        <dbReference type="EMBL" id="PIA12522.1"/>
    </source>
</evidence>
<dbReference type="PANTHER" id="PTHR13710:SF149">
    <property type="entry name" value="ATP-DEPENDENT DNA HELICASE TLH2"/>
    <property type="match status" value="1"/>
</dbReference>
<dbReference type="Pfam" id="PF00271">
    <property type="entry name" value="Helicase_C"/>
    <property type="match status" value="1"/>
</dbReference>
<dbReference type="InterPro" id="IPR027417">
    <property type="entry name" value="P-loop_NTPase"/>
</dbReference>
<dbReference type="Gene3D" id="3.40.50.300">
    <property type="entry name" value="P-loop containing nucleotide triphosphate hydrolases"/>
    <property type="match status" value="1"/>
</dbReference>
<dbReference type="EC" id="5.6.2.4" evidence="3"/>
<dbReference type="GO" id="GO:0043138">
    <property type="term" value="F:3'-5' DNA helicase activity"/>
    <property type="evidence" value="ECO:0007669"/>
    <property type="project" value="UniProtKB-EC"/>
</dbReference>
<dbReference type="AlphaFoldDB" id="A0A2G5B0H4"/>
<dbReference type="Proteomes" id="UP000242474">
    <property type="component" value="Unassembled WGS sequence"/>
</dbReference>
<dbReference type="GO" id="GO:0009378">
    <property type="term" value="F:four-way junction helicase activity"/>
    <property type="evidence" value="ECO:0007669"/>
    <property type="project" value="TreeGrafter"/>
</dbReference>
<dbReference type="GO" id="GO:0005634">
    <property type="term" value="C:nucleus"/>
    <property type="evidence" value="ECO:0007669"/>
    <property type="project" value="TreeGrafter"/>
</dbReference>
<reference evidence="5 6" key="1">
    <citation type="journal article" date="2015" name="Genome Biol. Evol.">
        <title>Phylogenomic analyses indicate that early fungi evolved digesting cell walls of algal ancestors of land plants.</title>
        <authorList>
            <person name="Chang Y."/>
            <person name="Wang S."/>
            <person name="Sekimoto S."/>
            <person name="Aerts A.L."/>
            <person name="Choi C."/>
            <person name="Clum A."/>
            <person name="LaButti K.M."/>
            <person name="Lindquist E.A."/>
            <person name="Yee Ngan C."/>
            <person name="Ohm R.A."/>
            <person name="Salamov A.A."/>
            <person name="Grigoriev I.V."/>
            <person name="Spatafora J.W."/>
            <person name="Berbee M.L."/>
        </authorList>
    </citation>
    <scope>NUCLEOTIDE SEQUENCE [LARGE SCALE GENOMIC DNA]</scope>
    <source>
        <strain evidence="5 6">NRRL 1564</strain>
    </source>
</reference>
<dbReference type="GO" id="GO:0000724">
    <property type="term" value="P:double-strand break repair via homologous recombination"/>
    <property type="evidence" value="ECO:0007669"/>
    <property type="project" value="TreeGrafter"/>
</dbReference>
<comment type="catalytic activity">
    <reaction evidence="2">
        <text>Couples ATP hydrolysis with the unwinding of duplex DNA by translocating in the 3'-5' direction.</text>
        <dbReference type="EC" id="5.6.2.4"/>
    </reaction>
</comment>
<name>A0A2G5B0H4_COERN</name>
<dbReference type="GO" id="GO:0005737">
    <property type="term" value="C:cytoplasm"/>
    <property type="evidence" value="ECO:0007669"/>
    <property type="project" value="TreeGrafter"/>
</dbReference>
<evidence type="ECO:0000256" key="3">
    <source>
        <dbReference type="ARBA" id="ARBA00034808"/>
    </source>
</evidence>
<proteinExistence type="inferred from homology"/>
<keyword evidence="6" id="KW-1185">Reference proteome</keyword>
<gene>
    <name evidence="5" type="ORF">COEREDRAFT_27961</name>
</gene>
<dbReference type="EMBL" id="KZ303700">
    <property type="protein sequence ID" value="PIA12522.1"/>
    <property type="molecule type" value="Genomic_DNA"/>
</dbReference>
<protein>
    <recommendedName>
        <fullName evidence="3">DNA 3'-5' helicase</fullName>
        <ecNumber evidence="3">5.6.2.4</ecNumber>
    </recommendedName>
</protein>
<dbReference type="SUPFAM" id="SSF52540">
    <property type="entry name" value="P-loop containing nucleoside triphosphate hydrolases"/>
    <property type="match status" value="1"/>
</dbReference>
<feature type="non-terminal residue" evidence="5">
    <location>
        <position position="57"/>
    </location>
</feature>
<dbReference type="GO" id="GO:0005694">
    <property type="term" value="C:chromosome"/>
    <property type="evidence" value="ECO:0007669"/>
    <property type="project" value="TreeGrafter"/>
</dbReference>
<organism evidence="5 6">
    <name type="scientific">Coemansia reversa (strain ATCC 12441 / NRRL 1564)</name>
    <dbReference type="NCBI Taxonomy" id="763665"/>
    <lineage>
        <taxon>Eukaryota</taxon>
        <taxon>Fungi</taxon>
        <taxon>Fungi incertae sedis</taxon>
        <taxon>Zoopagomycota</taxon>
        <taxon>Kickxellomycotina</taxon>
        <taxon>Kickxellomycetes</taxon>
        <taxon>Kickxellales</taxon>
        <taxon>Kickxellaceae</taxon>
        <taxon>Coemansia</taxon>
    </lineage>
</organism>
<comment type="similarity">
    <text evidence="1">Belongs to the helicase family. RecQ subfamily.</text>
</comment>
<evidence type="ECO:0000259" key="4">
    <source>
        <dbReference type="PROSITE" id="PS51194"/>
    </source>
</evidence>
<evidence type="ECO:0000313" key="6">
    <source>
        <dbReference type="Proteomes" id="UP000242474"/>
    </source>
</evidence>
<dbReference type="OrthoDB" id="2608216at2759"/>
<sequence>SGNCKFAVCTNALGAGVNFSHIRAVLHFGATDSLLSYAQETGRAGRDGKHALASMFV</sequence>
<evidence type="ECO:0000256" key="2">
    <source>
        <dbReference type="ARBA" id="ARBA00034617"/>
    </source>
</evidence>
<feature type="non-terminal residue" evidence="5">
    <location>
        <position position="1"/>
    </location>
</feature>